<proteinExistence type="predicted"/>
<dbReference type="EMBL" id="CP014034">
    <property type="protein sequence ID" value="AMF92236.1"/>
    <property type="molecule type" value="Genomic_DNA"/>
</dbReference>
<dbReference type="GeneID" id="29384190"/>
<gene>
    <name evidence="2" type="ORF">AL536_01770</name>
    <name evidence="3" type="ORF">NCTC11327_03930</name>
</gene>
<dbReference type="Proteomes" id="UP000057088">
    <property type="component" value="Chromosome 1"/>
</dbReference>
<organism evidence="3 5">
    <name type="scientific">Vibrio fluvialis</name>
    <dbReference type="NCBI Taxonomy" id="676"/>
    <lineage>
        <taxon>Bacteria</taxon>
        <taxon>Pseudomonadati</taxon>
        <taxon>Pseudomonadota</taxon>
        <taxon>Gammaproteobacteria</taxon>
        <taxon>Vibrionales</taxon>
        <taxon>Vibrionaceae</taxon>
        <taxon>Vibrio</taxon>
    </lineage>
</organism>
<sequence>MNQFLKSILQSLVVIAAIAAAAKLTIPYFADITWVDYIAFTGAAAIGLGYITYDKAPGQAVSSSTSMADVDLARYDRDSTEVYNNLSFSLSVGIAGFLLLLISGLMVWMG</sequence>
<evidence type="ECO:0000313" key="3">
    <source>
        <dbReference type="EMBL" id="SUQ27062.1"/>
    </source>
</evidence>
<reference evidence="4" key="1">
    <citation type="submission" date="2015-12" db="EMBL/GenBank/DDBJ databases">
        <title>FDA dAtabase for Regulatory Grade micrObial Sequences (FDA-ARGOS): Supporting development and validation of Infectious Disease Dx tests.</title>
        <authorList>
            <person name="Hoffmann M."/>
            <person name="Allard M."/>
            <person name="Evans P."/>
            <person name="Brown E."/>
            <person name="Tallon L.J."/>
            <person name="Sadzewicz L."/>
            <person name="Sengamalay N."/>
            <person name="Ott S."/>
            <person name="Godinez A."/>
            <person name="Nagaraj S."/>
            <person name="Vyas G."/>
            <person name="Aluvathingal J."/>
            <person name="Nadendla S."/>
            <person name="Geyer C."/>
            <person name="Sichtig H."/>
        </authorList>
    </citation>
    <scope>NUCLEOTIDE SEQUENCE [LARGE SCALE GENOMIC DNA]</scope>
    <source>
        <strain evidence="4">ATCC 33809</strain>
    </source>
</reference>
<keyword evidence="4" id="KW-1185">Reference proteome</keyword>
<accession>A0AAX2LV91</accession>
<evidence type="ECO:0000313" key="5">
    <source>
        <dbReference type="Proteomes" id="UP000254626"/>
    </source>
</evidence>
<feature type="transmembrane region" description="Helical" evidence="1">
    <location>
        <begin position="86"/>
        <end position="109"/>
    </location>
</feature>
<dbReference type="KEGG" id="vfl:AL536_01770"/>
<feature type="transmembrane region" description="Helical" evidence="1">
    <location>
        <begin position="32"/>
        <end position="53"/>
    </location>
</feature>
<keyword evidence="1" id="KW-1133">Transmembrane helix</keyword>
<keyword evidence="1" id="KW-0472">Membrane</keyword>
<reference evidence="2" key="2">
    <citation type="submission" date="2018-01" db="EMBL/GenBank/DDBJ databases">
        <title>FDA dAtabase for Regulatory Grade micrObial Sequences (FDA-ARGOS): Supporting development and validation of Infectious Disease Dx tests.</title>
        <authorList>
            <person name="Hoffmann M."/>
            <person name="Allard M."/>
            <person name="Evans P."/>
            <person name="Brown E."/>
            <person name="Tallon L."/>
            <person name="Sadzewicz L."/>
            <person name="Sengamalay N."/>
            <person name="Ott S."/>
            <person name="Godinez A."/>
            <person name="Nagaraj S."/>
            <person name="Vyas G."/>
            <person name="Aluvathingal J."/>
            <person name="Nadendla S."/>
            <person name="Geyer C."/>
            <person name="Sichtig H."/>
        </authorList>
    </citation>
    <scope>NUCLEOTIDE SEQUENCE</scope>
    <source>
        <strain evidence="2">ATCC 33809</strain>
    </source>
</reference>
<evidence type="ECO:0000313" key="2">
    <source>
        <dbReference type="EMBL" id="AMF92236.1"/>
    </source>
</evidence>
<evidence type="ECO:0000313" key="4">
    <source>
        <dbReference type="Proteomes" id="UP000057088"/>
    </source>
</evidence>
<name>A0AAX2LV91_VIBFL</name>
<reference evidence="3 5" key="3">
    <citation type="submission" date="2018-06" db="EMBL/GenBank/DDBJ databases">
        <authorList>
            <consortium name="Pathogen Informatics"/>
            <person name="Doyle S."/>
        </authorList>
    </citation>
    <scope>NUCLEOTIDE SEQUENCE [LARGE SCALE GENOMIC DNA]</scope>
    <source>
        <strain evidence="3 5">NCTC11327</strain>
    </source>
</reference>
<protein>
    <submittedName>
        <fullName evidence="3">Uncharacterized protein</fullName>
    </submittedName>
</protein>
<dbReference type="RefSeq" id="WP_061055433.1">
    <property type="nucleotide sequence ID" value="NZ_CABLBX010000004.1"/>
</dbReference>
<keyword evidence="1" id="KW-0812">Transmembrane</keyword>
<dbReference type="EMBL" id="UHIP01000002">
    <property type="protein sequence ID" value="SUQ27062.1"/>
    <property type="molecule type" value="Genomic_DNA"/>
</dbReference>
<dbReference type="Proteomes" id="UP000254626">
    <property type="component" value="Unassembled WGS sequence"/>
</dbReference>
<dbReference type="AlphaFoldDB" id="A0AAX2LV91"/>
<evidence type="ECO:0000256" key="1">
    <source>
        <dbReference type="SAM" id="Phobius"/>
    </source>
</evidence>